<dbReference type="Pfam" id="PF06952">
    <property type="entry name" value="PsiA"/>
    <property type="match status" value="1"/>
</dbReference>
<dbReference type="RefSeq" id="WP_151605775.1">
    <property type="nucleotide sequence ID" value="NZ_JAWLOF010000014.1"/>
</dbReference>
<name>A0ABU4E5T1_9ENTR</name>
<organism evidence="1 2">
    <name type="scientific">Atlantibacter subterraneus</name>
    <dbReference type="NCBI Taxonomy" id="255519"/>
    <lineage>
        <taxon>Bacteria</taxon>
        <taxon>Pseudomonadati</taxon>
        <taxon>Pseudomonadota</taxon>
        <taxon>Gammaproteobacteria</taxon>
        <taxon>Enterobacterales</taxon>
        <taxon>Enterobacteriaceae</taxon>
        <taxon>Atlantibacter</taxon>
    </lineage>
</organism>
<evidence type="ECO:0000313" key="1">
    <source>
        <dbReference type="EMBL" id="MDV7024468.1"/>
    </source>
</evidence>
<dbReference type="EMBL" id="JAWLOF010000014">
    <property type="protein sequence ID" value="MDV7024468.1"/>
    <property type="molecule type" value="Genomic_DNA"/>
</dbReference>
<sequence>MIPNSHSLVTLQPARQAALQAIIDVETRRSEGRRLPELPYVRTFLRILTGSSRINTDVARRIPGLNWVPGNRLVSLKQVEEALEILLASHGEKCPLPLPVDMQGAFFPEVVHNRTGRKHHRMEVGSARSMRRETRLIEQACLQRQNLMARAVTELNFCSPETVHAWYMRWSDEFGEDLSAPFWRWQNRFRSLDGLAWNRLSDDPLWQVMHDMRFIIRETPEKTHRAERWQVPNKLRHQVEISA</sequence>
<protein>
    <submittedName>
        <fullName evidence="1">Plasmid SOS inhibition protein A</fullName>
    </submittedName>
</protein>
<proteinExistence type="predicted"/>
<dbReference type="Proteomes" id="UP001187066">
    <property type="component" value="Unassembled WGS sequence"/>
</dbReference>
<keyword evidence="2" id="KW-1185">Reference proteome</keyword>
<dbReference type="InterPro" id="IPR009713">
    <property type="entry name" value="Uncharacterised_PsiA"/>
</dbReference>
<reference evidence="1 2" key="1">
    <citation type="submission" date="2023-10" db="EMBL/GenBank/DDBJ databases">
        <authorList>
            <person name="Dale J."/>
        </authorList>
    </citation>
    <scope>NUCLEOTIDE SEQUENCE [LARGE SCALE GENOMIC DNA]</scope>
    <source>
        <strain evidence="1 2">2023EL-00970</strain>
    </source>
</reference>
<accession>A0ABU4E5T1</accession>
<comment type="caution">
    <text evidence="1">The sequence shown here is derived from an EMBL/GenBank/DDBJ whole genome shotgun (WGS) entry which is preliminary data.</text>
</comment>
<dbReference type="NCBIfam" id="NF010258">
    <property type="entry name" value="PRK13704.1"/>
    <property type="match status" value="1"/>
</dbReference>
<gene>
    <name evidence="1" type="ORF">R4P48_17500</name>
</gene>
<evidence type="ECO:0000313" key="2">
    <source>
        <dbReference type="Proteomes" id="UP001187066"/>
    </source>
</evidence>